<keyword evidence="3" id="KW-1185">Reference proteome</keyword>
<dbReference type="Proteomes" id="UP000678679">
    <property type="component" value="Chromosome 2"/>
</dbReference>
<keyword evidence="1" id="KW-0472">Membrane</keyword>
<protein>
    <recommendedName>
        <fullName evidence="4">AlgX/AlgJ SGNH hydrolase-like domain-containing protein</fullName>
    </recommendedName>
</protein>
<dbReference type="AlphaFoldDB" id="A0AAX1NF86"/>
<gene>
    <name evidence="2" type="ORF">KMW28_22820</name>
</gene>
<dbReference type="EMBL" id="CP076133">
    <property type="protein sequence ID" value="QWG05257.1"/>
    <property type="molecule type" value="Genomic_DNA"/>
</dbReference>
<organism evidence="2 3">
    <name type="scientific">Flammeovirga yaeyamensis</name>
    <dbReference type="NCBI Taxonomy" id="367791"/>
    <lineage>
        <taxon>Bacteria</taxon>
        <taxon>Pseudomonadati</taxon>
        <taxon>Bacteroidota</taxon>
        <taxon>Cytophagia</taxon>
        <taxon>Cytophagales</taxon>
        <taxon>Flammeovirgaceae</taxon>
        <taxon>Flammeovirga</taxon>
    </lineage>
</organism>
<dbReference type="RefSeq" id="WP_169662077.1">
    <property type="nucleotide sequence ID" value="NZ_CP076133.1"/>
</dbReference>
<evidence type="ECO:0000313" key="2">
    <source>
        <dbReference type="EMBL" id="QWG05257.1"/>
    </source>
</evidence>
<feature type="transmembrane region" description="Helical" evidence="1">
    <location>
        <begin position="12"/>
        <end position="36"/>
    </location>
</feature>
<keyword evidence="1" id="KW-0812">Transmembrane</keyword>
<evidence type="ECO:0008006" key="4">
    <source>
        <dbReference type="Google" id="ProtNLM"/>
    </source>
</evidence>
<reference evidence="2 3" key="1">
    <citation type="submission" date="2021-05" db="EMBL/GenBank/DDBJ databases">
        <title>Comparative genomic studies on the polysaccharide-degrading batcterial strains of the Flammeovirga genus.</title>
        <authorList>
            <person name="Zewei F."/>
            <person name="Zheng Z."/>
            <person name="Yu L."/>
            <person name="Ruyue G."/>
            <person name="Yanhong M."/>
            <person name="Yuanyuan C."/>
            <person name="Jingyan G."/>
            <person name="Wenjun H."/>
        </authorList>
    </citation>
    <scope>NUCLEOTIDE SEQUENCE [LARGE SCALE GENOMIC DNA]</scope>
    <source>
        <strain evidence="2 3">NBRC:100898</strain>
    </source>
</reference>
<accession>A0AAX1NF86</accession>
<evidence type="ECO:0000313" key="3">
    <source>
        <dbReference type="Proteomes" id="UP000678679"/>
    </source>
</evidence>
<keyword evidence="1" id="KW-1133">Transmembrane helix</keyword>
<name>A0AAX1NF86_9BACT</name>
<evidence type="ECO:0000256" key="1">
    <source>
        <dbReference type="SAM" id="Phobius"/>
    </source>
</evidence>
<dbReference type="KEGG" id="fya:KMW28_22820"/>
<sequence length="363" mass="42435">MPQLNKFLKRIIYYFLIPFLVYCFIEGVLPATTYTFRYAEGLQFKSRLRIPHLTSNYPNIDSKGTAEGDLCHHTSNAIVKKEDWKTDKLGFRNNQFIEQADIILIGDSYIQGVGLSQEETLGNQIITKSDSTISVYSMGPSSIVEFIRLMNLGLIKPPKVMIYSQVERHRFYPILMPTERTLVKDKIKWWCSQYSLNVFLDKATRLYSLDWMRARIKEEKGRGVKAIEGSNMFFLNGKNQPYDKKVPDVVKKIKTYKMYFESIGVRFIFYPNCNKESVYYDYVPFDHQPDFLLRLDTALQKEQVETINTLQIFNNYRATHSDLLYHLDDTHWNPTAVGLIADEIIRKYKKTPLPEGSDVTLFR</sequence>
<proteinExistence type="predicted"/>